<gene>
    <name evidence="2" type="ORF">GCM10017790_17830</name>
</gene>
<feature type="domain" description="Methyltransferase type 11" evidence="1">
    <location>
        <begin position="18"/>
        <end position="107"/>
    </location>
</feature>
<dbReference type="RefSeq" id="WP_229907683.1">
    <property type="nucleotide sequence ID" value="NZ_BNAY01000002.1"/>
</dbReference>
<reference evidence="3" key="1">
    <citation type="journal article" date="2019" name="Int. J. Syst. Evol. Microbiol.">
        <title>The Global Catalogue of Microorganisms (GCM) 10K type strain sequencing project: providing services to taxonomists for standard genome sequencing and annotation.</title>
        <authorList>
            <consortium name="The Broad Institute Genomics Platform"/>
            <consortium name="The Broad Institute Genome Sequencing Center for Infectious Disease"/>
            <person name="Wu L."/>
            <person name="Ma J."/>
        </authorList>
    </citation>
    <scope>NUCLEOTIDE SEQUENCE [LARGE SCALE GENOMIC DNA]</scope>
    <source>
        <strain evidence="3">CGMCC 4.7683</strain>
    </source>
</reference>
<comment type="caution">
    <text evidence="2">The sequence shown here is derived from an EMBL/GenBank/DDBJ whole genome shotgun (WGS) entry which is preliminary data.</text>
</comment>
<accession>A0ABQ3L9K5</accession>
<dbReference type="Proteomes" id="UP000635387">
    <property type="component" value="Unassembled WGS sequence"/>
</dbReference>
<keyword evidence="3" id="KW-1185">Reference proteome</keyword>
<dbReference type="CDD" id="cd02440">
    <property type="entry name" value="AdoMet_MTases"/>
    <property type="match status" value="1"/>
</dbReference>
<dbReference type="Pfam" id="PF08241">
    <property type="entry name" value="Methyltransf_11"/>
    <property type="match status" value="1"/>
</dbReference>
<protein>
    <recommendedName>
        <fullName evidence="1">Methyltransferase type 11 domain-containing protein</fullName>
    </recommendedName>
</protein>
<dbReference type="PANTHER" id="PTHR43591">
    <property type="entry name" value="METHYLTRANSFERASE"/>
    <property type="match status" value="1"/>
</dbReference>
<dbReference type="InterPro" id="IPR029063">
    <property type="entry name" value="SAM-dependent_MTases_sf"/>
</dbReference>
<organism evidence="2 3">
    <name type="scientific">Amycolatopsis oliviviridis</name>
    <dbReference type="NCBI Taxonomy" id="1471590"/>
    <lineage>
        <taxon>Bacteria</taxon>
        <taxon>Bacillati</taxon>
        <taxon>Actinomycetota</taxon>
        <taxon>Actinomycetes</taxon>
        <taxon>Pseudonocardiales</taxon>
        <taxon>Pseudonocardiaceae</taxon>
        <taxon>Amycolatopsis</taxon>
    </lineage>
</organism>
<evidence type="ECO:0000259" key="1">
    <source>
        <dbReference type="Pfam" id="PF08241"/>
    </source>
</evidence>
<proteinExistence type="predicted"/>
<evidence type="ECO:0000313" key="2">
    <source>
        <dbReference type="EMBL" id="GHH09587.1"/>
    </source>
</evidence>
<dbReference type="Gene3D" id="3.40.50.150">
    <property type="entry name" value="Vaccinia Virus protein VP39"/>
    <property type="match status" value="1"/>
</dbReference>
<evidence type="ECO:0000313" key="3">
    <source>
        <dbReference type="Proteomes" id="UP000635387"/>
    </source>
</evidence>
<sequence length="225" mass="24254">MRALPSDLPDGPVLVPCCGTFPELAALTARLPGREIVGVDLSAGMAARARKRAAGNSLVRVVEGDASELEPASAAAIVSVFGLQQLPEPDTALGSWAAALRPGGLLSVVYWPHSTEPGGPFTVLSDVLRERVPAGDRSWEERLVPALKDAVLERDEPLSFPMVHPDADTFFTAHTRSGPMRPLASMRGEGFIAALREEFLRRAPEGEWRHRPFARHIVARAAERA</sequence>
<dbReference type="EMBL" id="BNAY01000002">
    <property type="protein sequence ID" value="GHH09587.1"/>
    <property type="molecule type" value="Genomic_DNA"/>
</dbReference>
<dbReference type="SUPFAM" id="SSF53335">
    <property type="entry name" value="S-adenosyl-L-methionine-dependent methyltransferases"/>
    <property type="match status" value="1"/>
</dbReference>
<name>A0ABQ3L9K5_9PSEU</name>
<dbReference type="InterPro" id="IPR013216">
    <property type="entry name" value="Methyltransf_11"/>
</dbReference>